<dbReference type="Proteomes" id="UP001378188">
    <property type="component" value="Unassembled WGS sequence"/>
</dbReference>
<reference evidence="1 2" key="1">
    <citation type="submission" date="2024-02" db="EMBL/GenBank/DDBJ databases">
        <title>Genome analysis and characterization of Microbaculum marinisediminis sp. nov., isolated from marine sediment.</title>
        <authorList>
            <person name="Du Z.-J."/>
            <person name="Ye Y.-Q."/>
            <person name="Zhang Z.-R."/>
            <person name="Yuan S.-M."/>
            <person name="Zhang X.-Y."/>
        </authorList>
    </citation>
    <scope>NUCLEOTIDE SEQUENCE [LARGE SCALE GENOMIC DNA]</scope>
    <source>
        <strain evidence="1 2">SDUM1044001</strain>
    </source>
</reference>
<protein>
    <submittedName>
        <fullName evidence="1">Three-Cys-motif partner protein TcmP</fullName>
    </submittedName>
</protein>
<evidence type="ECO:0000313" key="1">
    <source>
        <dbReference type="EMBL" id="MEJ8571276.1"/>
    </source>
</evidence>
<dbReference type="AlphaFoldDB" id="A0AAW9RN92"/>
<dbReference type="NCBIfam" id="TIGR04474">
    <property type="entry name" value="tcm_partner"/>
    <property type="match status" value="1"/>
</dbReference>
<sequence length="307" mass="33975">MHRVPGHRFGGTHTDEKLAILSNYMRAYTTALKNQGFALAYVDAFAGSGDRVETKPALPLFDGDDEPKIITVPGSARLALATQPPFEVLVLVETDATRRKELDRLKTEWPDRKIVVHPQDANATVRQLCTGLPWRGSSTLPGGMRCLMFLDPYGMEVDWPTVQAIADTDAIDLWYFFPLMGLYRQASLEMPRIDAVKQRRLDAVLGTNDWRNQWYGTPYGPTTLFADPATSVRTADVNAIEKYVGDRLRSTFKGPVLPPRRIHNARGSPLASLFFAVANPNPKAGALAKRMAGHILNSGSSSHTLSR</sequence>
<name>A0AAW9RN92_9HYPH</name>
<comment type="caution">
    <text evidence="1">The sequence shown here is derived from an EMBL/GenBank/DDBJ whole genome shotgun (WGS) entry which is preliminary data.</text>
</comment>
<accession>A0AAW9RN92</accession>
<proteinExistence type="predicted"/>
<dbReference type="RefSeq" id="WP_340328979.1">
    <property type="nucleotide sequence ID" value="NZ_JAZHOF010000003.1"/>
</dbReference>
<organism evidence="1 2">
    <name type="scientific">Microbaculum marinum</name>
    <dbReference type="NCBI Taxonomy" id="1764581"/>
    <lineage>
        <taxon>Bacteria</taxon>
        <taxon>Pseudomonadati</taxon>
        <taxon>Pseudomonadota</taxon>
        <taxon>Alphaproteobacteria</taxon>
        <taxon>Hyphomicrobiales</taxon>
        <taxon>Tepidamorphaceae</taxon>
        <taxon>Microbaculum</taxon>
    </lineage>
</organism>
<gene>
    <name evidence="1" type="ORF">V3328_07320</name>
</gene>
<dbReference type="InterPro" id="IPR031009">
    <property type="entry name" value="Tcm_partner"/>
</dbReference>
<evidence type="ECO:0000313" key="2">
    <source>
        <dbReference type="Proteomes" id="UP001378188"/>
    </source>
</evidence>
<keyword evidence="2" id="KW-1185">Reference proteome</keyword>
<dbReference type="EMBL" id="JAZHOF010000003">
    <property type="protein sequence ID" value="MEJ8571276.1"/>
    <property type="molecule type" value="Genomic_DNA"/>
</dbReference>